<gene>
    <name evidence="1" type="ORF">MOPEL_011_00070</name>
</gene>
<dbReference type="NCBIfam" id="NF041390">
    <property type="entry name" value="TadE_Rv3655c"/>
    <property type="match status" value="1"/>
</dbReference>
<proteinExistence type="predicted"/>
<name>H5UNW7_9MICO</name>
<evidence type="ECO:0000313" key="1">
    <source>
        <dbReference type="EMBL" id="GAB47425.1"/>
    </source>
</evidence>
<dbReference type="STRING" id="1089455.MOPEL_011_00070"/>
<dbReference type="AlphaFoldDB" id="H5UNW7"/>
<dbReference type="RefSeq" id="WP_009481323.1">
    <property type="nucleotide sequence ID" value="NZ_BAFE01000011.1"/>
</dbReference>
<reference evidence="1 2" key="1">
    <citation type="submission" date="2012-02" db="EMBL/GenBank/DDBJ databases">
        <title>Whole genome shotgun sequence of Mobilicoccus pelagius NBRC 104925.</title>
        <authorList>
            <person name="Yoshida Y."/>
            <person name="Hosoyama A."/>
            <person name="Tsuchikane K."/>
            <person name="Katsumata H."/>
            <person name="Yamazaki S."/>
            <person name="Fujita N."/>
        </authorList>
    </citation>
    <scope>NUCLEOTIDE SEQUENCE [LARGE SCALE GENOMIC DNA]</scope>
    <source>
        <strain evidence="1 2">NBRC 104925</strain>
    </source>
</reference>
<dbReference type="Proteomes" id="UP000004367">
    <property type="component" value="Unassembled WGS sequence"/>
</dbReference>
<dbReference type="EMBL" id="BAFE01000011">
    <property type="protein sequence ID" value="GAB47425.1"/>
    <property type="molecule type" value="Genomic_DNA"/>
</dbReference>
<evidence type="ECO:0008006" key="3">
    <source>
        <dbReference type="Google" id="ProtNLM"/>
    </source>
</evidence>
<accession>H5UNW7</accession>
<sequence>MVTAETAATIPVVLLVLALVLTSVRVSIDQVRCVDAARAGARAAARGDDERAVRDVAAREAPRGASVEIVRSGGDVTVTVVAPPIAAVPLVGGLPAPSGRAVTTAEGGATDALGPAG</sequence>
<organism evidence="1 2">
    <name type="scientific">Mobilicoccus pelagius NBRC 104925</name>
    <dbReference type="NCBI Taxonomy" id="1089455"/>
    <lineage>
        <taxon>Bacteria</taxon>
        <taxon>Bacillati</taxon>
        <taxon>Actinomycetota</taxon>
        <taxon>Actinomycetes</taxon>
        <taxon>Micrococcales</taxon>
        <taxon>Dermatophilaceae</taxon>
        <taxon>Mobilicoccus</taxon>
    </lineage>
</organism>
<comment type="caution">
    <text evidence="1">The sequence shown here is derived from an EMBL/GenBank/DDBJ whole genome shotgun (WGS) entry which is preliminary data.</text>
</comment>
<keyword evidence="2" id="KW-1185">Reference proteome</keyword>
<dbReference type="InterPro" id="IPR049790">
    <property type="entry name" value="Rv3655c/TadE"/>
</dbReference>
<dbReference type="eggNOG" id="ENOG5030KBG">
    <property type="taxonomic scope" value="Bacteria"/>
</dbReference>
<evidence type="ECO:0000313" key="2">
    <source>
        <dbReference type="Proteomes" id="UP000004367"/>
    </source>
</evidence>
<protein>
    <recommendedName>
        <fullName evidence="3">Pilus assembly protein TadE</fullName>
    </recommendedName>
</protein>